<gene>
    <name evidence="4" type="ORF">ACHHYP_04069</name>
</gene>
<dbReference type="EMBL" id="JNBR01000480">
    <property type="protein sequence ID" value="OQR92106.1"/>
    <property type="molecule type" value="Genomic_DNA"/>
</dbReference>
<sequence>MSSAVVALVALCLAVVGATDAPPIAPANTSTITGTVAKPEVDVHSMSVPAIVGITAAAVLAVCGLVFMVGVLVVRRWRAQQSDKQCVLSPGTASAQEYEAYFPKAVEPALLEPPARKSSRGSALRKASTTTRPVFTPATVAMEPAVDINIAKDDLQWQSPIESSRYMAADLEAPPLRQSAGWQSPIESSRSLMLLQSQRICELTDEAGFGSAIREEPEVREGTLDSYSVRQSDYQLQSVEWMSATDTSRSIFESMRSGLDSDSEGEGRESLV</sequence>
<feature type="region of interest" description="Disordered" evidence="1">
    <location>
        <begin position="253"/>
        <end position="272"/>
    </location>
</feature>
<feature type="signal peptide" evidence="3">
    <location>
        <begin position="1"/>
        <end position="18"/>
    </location>
</feature>
<evidence type="ECO:0000256" key="1">
    <source>
        <dbReference type="SAM" id="MobiDB-lite"/>
    </source>
</evidence>
<evidence type="ECO:0000256" key="2">
    <source>
        <dbReference type="SAM" id="Phobius"/>
    </source>
</evidence>
<feature type="chain" id="PRO_5013343048" description="Secreted protein" evidence="3">
    <location>
        <begin position="19"/>
        <end position="272"/>
    </location>
</feature>
<dbReference type="Proteomes" id="UP000243579">
    <property type="component" value="Unassembled WGS sequence"/>
</dbReference>
<keyword evidence="2" id="KW-1133">Transmembrane helix</keyword>
<organism evidence="4 5">
    <name type="scientific">Achlya hypogyna</name>
    <name type="common">Oomycete</name>
    <name type="synonym">Protoachlya hypogyna</name>
    <dbReference type="NCBI Taxonomy" id="1202772"/>
    <lineage>
        <taxon>Eukaryota</taxon>
        <taxon>Sar</taxon>
        <taxon>Stramenopiles</taxon>
        <taxon>Oomycota</taxon>
        <taxon>Saprolegniomycetes</taxon>
        <taxon>Saprolegniales</taxon>
        <taxon>Achlyaceae</taxon>
        <taxon>Achlya</taxon>
    </lineage>
</organism>
<reference evidence="4 5" key="1">
    <citation type="journal article" date="2014" name="Genome Biol. Evol.">
        <title>The secreted proteins of Achlya hypogyna and Thraustotheca clavata identify the ancestral oomycete secretome and reveal gene acquisitions by horizontal gene transfer.</title>
        <authorList>
            <person name="Misner I."/>
            <person name="Blouin N."/>
            <person name="Leonard G."/>
            <person name="Richards T.A."/>
            <person name="Lane C.E."/>
        </authorList>
    </citation>
    <scope>NUCLEOTIDE SEQUENCE [LARGE SCALE GENOMIC DNA]</scope>
    <source>
        <strain evidence="4 5">ATCC 48635</strain>
    </source>
</reference>
<dbReference type="AlphaFoldDB" id="A0A1V9Z276"/>
<comment type="caution">
    <text evidence="4">The sequence shown here is derived from an EMBL/GenBank/DDBJ whole genome shotgun (WGS) entry which is preliminary data.</text>
</comment>
<evidence type="ECO:0008006" key="6">
    <source>
        <dbReference type="Google" id="ProtNLM"/>
    </source>
</evidence>
<evidence type="ECO:0000313" key="4">
    <source>
        <dbReference type="EMBL" id="OQR92106.1"/>
    </source>
</evidence>
<keyword evidence="2" id="KW-0472">Membrane</keyword>
<dbReference type="OrthoDB" id="74524at2759"/>
<name>A0A1V9Z276_ACHHY</name>
<keyword evidence="3" id="KW-0732">Signal</keyword>
<keyword evidence="2" id="KW-0812">Transmembrane</keyword>
<feature type="transmembrane region" description="Helical" evidence="2">
    <location>
        <begin position="51"/>
        <end position="74"/>
    </location>
</feature>
<keyword evidence="5" id="KW-1185">Reference proteome</keyword>
<accession>A0A1V9Z276</accession>
<evidence type="ECO:0000313" key="5">
    <source>
        <dbReference type="Proteomes" id="UP000243579"/>
    </source>
</evidence>
<protein>
    <recommendedName>
        <fullName evidence="6">Secreted protein</fullName>
    </recommendedName>
</protein>
<evidence type="ECO:0000256" key="3">
    <source>
        <dbReference type="SAM" id="SignalP"/>
    </source>
</evidence>
<proteinExistence type="predicted"/>